<proteinExistence type="predicted"/>
<dbReference type="Proteomes" id="UP001481677">
    <property type="component" value="Unassembled WGS sequence"/>
</dbReference>
<reference evidence="3" key="2">
    <citation type="submission" date="2019-08" db="EMBL/GenBank/DDBJ databases">
        <authorList>
            <person name="Im W.-T."/>
        </authorList>
    </citation>
    <scope>NUCLEOTIDE SEQUENCE</scope>
    <source>
        <strain evidence="3">NF 2-5-3</strain>
    </source>
</reference>
<comment type="caution">
    <text evidence="3">The sequence shown here is derived from an EMBL/GenBank/DDBJ whole genome shotgun (WGS) entry which is preliminary data.</text>
</comment>
<feature type="compositionally biased region" description="Polar residues" evidence="1">
    <location>
        <begin position="13"/>
        <end position="31"/>
    </location>
</feature>
<reference evidence="2 5" key="3">
    <citation type="submission" date="2024-01" db="EMBL/GenBank/DDBJ databases">
        <title>The diversity of rhizobia nodulating Mimosa spp. in eleven states of Brazil covering several biomes is determined by host plant, location, and edaphic factors.</title>
        <authorList>
            <person name="Rouws L."/>
            <person name="Barauna A."/>
            <person name="Beukes C."/>
            <person name="De Faria S.M."/>
            <person name="Gross E."/>
            <person name="Dos Reis Junior F.B."/>
            <person name="Simon M."/>
            <person name="Maluk M."/>
            <person name="Odee D.W."/>
            <person name="Kenicer G."/>
            <person name="Young J.P.W."/>
            <person name="Reis V.M."/>
            <person name="Zilli J."/>
            <person name="James E.K."/>
        </authorList>
    </citation>
    <scope>NUCLEOTIDE SEQUENCE [LARGE SCALE GENOMIC DNA]</scope>
    <source>
        <strain evidence="2 5">JPY530</strain>
    </source>
</reference>
<organism evidence="3 4">
    <name type="scientific">Paraburkholderia azotifigens</name>
    <dbReference type="NCBI Taxonomy" id="2057004"/>
    <lineage>
        <taxon>Bacteria</taxon>
        <taxon>Pseudomonadati</taxon>
        <taxon>Pseudomonadota</taxon>
        <taxon>Betaproteobacteria</taxon>
        <taxon>Burkholderiales</taxon>
        <taxon>Burkholderiaceae</taxon>
        <taxon>Paraburkholderia</taxon>
    </lineage>
</organism>
<dbReference type="EMBL" id="VOQS01000005">
    <property type="protein sequence ID" value="TXC79504.1"/>
    <property type="molecule type" value="Genomic_DNA"/>
</dbReference>
<gene>
    <name evidence="3" type="ORF">FRZ40_34545</name>
    <name evidence="2" type="ORF">V4C56_00400</name>
</gene>
<dbReference type="Proteomes" id="UP000321776">
    <property type="component" value="Unassembled WGS sequence"/>
</dbReference>
<evidence type="ECO:0000256" key="1">
    <source>
        <dbReference type="SAM" id="MobiDB-lite"/>
    </source>
</evidence>
<reference evidence="3 4" key="1">
    <citation type="journal article" date="2018" name="Int. J. Syst. Evol. Microbiol.">
        <title>Paraburkholderia azotifigens sp. nov., a nitrogen-fixing bacterium isolated from paddy soil.</title>
        <authorList>
            <person name="Choi G.M."/>
            <person name="Im W.T."/>
        </authorList>
    </citation>
    <scope>NUCLEOTIDE SEQUENCE [LARGE SCALE GENOMIC DNA]</scope>
    <source>
        <strain evidence="3 4">NF 2-5-3</strain>
    </source>
</reference>
<dbReference type="RefSeq" id="WP_147237191.1">
    <property type="nucleotide sequence ID" value="NZ_JAZHFZ010000001.1"/>
</dbReference>
<evidence type="ECO:0000313" key="5">
    <source>
        <dbReference type="Proteomes" id="UP001481677"/>
    </source>
</evidence>
<dbReference type="AlphaFoldDB" id="A0A5C6V3G6"/>
<evidence type="ECO:0000313" key="2">
    <source>
        <dbReference type="EMBL" id="MEM5338081.1"/>
    </source>
</evidence>
<name>A0A5C6V3G6_9BURK</name>
<keyword evidence="5" id="KW-1185">Reference proteome</keyword>
<evidence type="ECO:0000313" key="3">
    <source>
        <dbReference type="EMBL" id="TXC79504.1"/>
    </source>
</evidence>
<feature type="region of interest" description="Disordered" evidence="1">
    <location>
        <begin position="1"/>
        <end position="175"/>
    </location>
</feature>
<feature type="compositionally biased region" description="Low complexity" evidence="1">
    <location>
        <begin position="76"/>
        <end position="88"/>
    </location>
</feature>
<sequence length="422" mass="44893">MPTSIKGPAASPVRSTQTGQSSHTAASTSPVAGQKRKAPGGPLSGMPAAIRQKTSAKKDNGRQDSAAWQAEVKNMGAAGPGLPASAGGKKLTSLHDAGAALSRQEQTGQLIQHPEHRLDSPVSAFGKANAGNLFPKDAAQHAGDHSPSVSAVKGSNADETRILRGKNPQQVAGGFNVKENDVPTLQFHSKNFADKNGNHDLVKDSAAHSTFTSLREMHNAGESNTSKTAPRNMDELLDNTARAYSPYNAKGEHVTKPVDPNQPRFSSGPAQAGAHQGTMPGDVRQGKYDSKVDELAQQRRAEFAQENPLPRTNVFAPNKRGAELHRSEAGVAPLVGQQMMNMWHRENRSWTPDGPNPTLPPRAAGTHETRLPLGDRIAQRQNEAQKQWAALSPAQRDAQEAQVKANVQSLGKPADDAMDVDA</sequence>
<accession>A0A5C6V3G6</accession>
<dbReference type="EMBL" id="JAZHGA010000001">
    <property type="protein sequence ID" value="MEM5338081.1"/>
    <property type="molecule type" value="Genomic_DNA"/>
</dbReference>
<evidence type="ECO:0000313" key="4">
    <source>
        <dbReference type="Proteomes" id="UP000321776"/>
    </source>
</evidence>
<feature type="region of interest" description="Disordered" evidence="1">
    <location>
        <begin position="250"/>
        <end position="287"/>
    </location>
</feature>
<protein>
    <submittedName>
        <fullName evidence="3">Uncharacterized protein</fullName>
    </submittedName>
</protein>
<feature type="region of interest" description="Disordered" evidence="1">
    <location>
        <begin position="348"/>
        <end position="422"/>
    </location>
</feature>